<comment type="cofactor">
    <cofactor evidence="1">
        <name>pyridoxal 5'-phosphate</name>
        <dbReference type="ChEBI" id="CHEBI:597326"/>
    </cofactor>
</comment>
<dbReference type="InterPro" id="IPR015421">
    <property type="entry name" value="PyrdxlP-dep_Trfase_major"/>
</dbReference>
<dbReference type="GO" id="GO:0008483">
    <property type="term" value="F:transaminase activity"/>
    <property type="evidence" value="ECO:0007669"/>
    <property type="project" value="UniProtKB-KW"/>
</dbReference>
<organism evidence="7 8">
    <name type="scientific">Phaeobacter gallaeciensis</name>
    <dbReference type="NCBI Taxonomy" id="60890"/>
    <lineage>
        <taxon>Bacteria</taxon>
        <taxon>Pseudomonadati</taxon>
        <taxon>Pseudomonadota</taxon>
        <taxon>Alphaproteobacteria</taxon>
        <taxon>Rhodobacterales</taxon>
        <taxon>Roseobacteraceae</taxon>
        <taxon>Phaeobacter</taxon>
    </lineage>
</organism>
<dbReference type="OrthoDB" id="9801834at2"/>
<dbReference type="RefSeq" id="WP_065272568.1">
    <property type="nucleotide sequence ID" value="NZ_CP015124.1"/>
</dbReference>
<sequence>MKDSNFLKEHNAKSLWHPMAHPADSLANPPTIVTGARGVSITDVDGHEVVDAVGGLWNVNLGFSCQPVKDAIAAQLDVLPYYSTFRGTTNDQVIQLAEELKDFFAPDGLSRAFFTSGGSDSVETALRLARQYHKIRGQEGRTKFLSLKKGYHGTHMGGASVNGNANFRTQYEPLLPGCHHIPAPYTYRNPFNESDPERLAQLCLQALEDEIAFQGAGTIAAFIMEPILGAGGVIPPHESFMPGVRQICSKHGILLIADEVITAFGRTGSWTGSRHWGVQPDLMCTAKAITNGYFPFGAVMIADGVAEVFESDESGKAAIGHGYTYSGHPVGAAAALACLAETKRLNVPENAAARGAELHEGLLALKDKYGLIGDVRGGHGLMCALELVGDHVSKTPIDKKTIGMVQEVAYQSGAMVRVSGPNIILSPPLVLEAADVSTILSALDAGLAAAS</sequence>
<dbReference type="CDD" id="cd00610">
    <property type="entry name" value="OAT_like"/>
    <property type="match status" value="1"/>
</dbReference>
<dbReference type="NCBIfam" id="NF005683">
    <property type="entry name" value="PRK07481.1"/>
    <property type="match status" value="1"/>
</dbReference>
<dbReference type="Gene3D" id="3.40.640.10">
    <property type="entry name" value="Type I PLP-dependent aspartate aminotransferase-like (Major domain)"/>
    <property type="match status" value="1"/>
</dbReference>
<name>A0A1B0ZUK8_9RHOB</name>
<keyword evidence="4" id="KW-0808">Transferase</keyword>
<dbReference type="InterPro" id="IPR015422">
    <property type="entry name" value="PyrdxlP-dep_Trfase_small"/>
</dbReference>
<dbReference type="Gene3D" id="3.90.1150.10">
    <property type="entry name" value="Aspartate Aminotransferase, domain 1"/>
    <property type="match status" value="1"/>
</dbReference>
<gene>
    <name evidence="7" type="ORF">JL2886_02913</name>
</gene>
<reference evidence="7 8" key="1">
    <citation type="submission" date="2016-04" db="EMBL/GenBank/DDBJ databases">
        <authorList>
            <person name="Evans L.H."/>
            <person name="Alamgir A."/>
            <person name="Owens N."/>
            <person name="Weber N.D."/>
            <person name="Virtaneva K."/>
            <person name="Barbian K."/>
            <person name="Babar A."/>
            <person name="Rosenke K."/>
        </authorList>
    </citation>
    <scope>NUCLEOTIDE SEQUENCE [LARGE SCALE GENOMIC DNA]</scope>
    <source>
        <strain evidence="7 8">JL2886</strain>
    </source>
</reference>
<evidence type="ECO:0000256" key="6">
    <source>
        <dbReference type="RuleBase" id="RU003560"/>
    </source>
</evidence>
<dbReference type="SUPFAM" id="SSF53383">
    <property type="entry name" value="PLP-dependent transferases"/>
    <property type="match status" value="1"/>
</dbReference>
<dbReference type="PANTHER" id="PTHR43094">
    <property type="entry name" value="AMINOTRANSFERASE"/>
    <property type="match status" value="1"/>
</dbReference>
<comment type="similarity">
    <text evidence="2 6">Belongs to the class-III pyridoxal-phosphate-dependent aminotransferase family.</text>
</comment>
<dbReference type="InterPro" id="IPR005814">
    <property type="entry name" value="Aminotrans_3"/>
</dbReference>
<accession>A0A1B0ZUK8</accession>
<evidence type="ECO:0000256" key="4">
    <source>
        <dbReference type="ARBA" id="ARBA00022679"/>
    </source>
</evidence>
<keyword evidence="5 6" id="KW-0663">Pyridoxal phosphate</keyword>
<evidence type="ECO:0000256" key="1">
    <source>
        <dbReference type="ARBA" id="ARBA00001933"/>
    </source>
</evidence>
<dbReference type="PATRIC" id="fig|60890.4.peg.2837"/>
<dbReference type="AlphaFoldDB" id="A0A1B0ZUK8"/>
<dbReference type="EMBL" id="CP015124">
    <property type="protein sequence ID" value="ANP37799.1"/>
    <property type="molecule type" value="Genomic_DNA"/>
</dbReference>
<dbReference type="PANTHER" id="PTHR43094:SF1">
    <property type="entry name" value="AMINOTRANSFERASE CLASS-III"/>
    <property type="match status" value="1"/>
</dbReference>
<evidence type="ECO:0000313" key="7">
    <source>
        <dbReference type="EMBL" id="ANP37799.1"/>
    </source>
</evidence>
<keyword evidence="8" id="KW-1185">Reference proteome</keyword>
<dbReference type="PROSITE" id="PS00600">
    <property type="entry name" value="AA_TRANSFER_CLASS_3"/>
    <property type="match status" value="1"/>
</dbReference>
<evidence type="ECO:0000256" key="3">
    <source>
        <dbReference type="ARBA" id="ARBA00022576"/>
    </source>
</evidence>
<evidence type="ECO:0000256" key="2">
    <source>
        <dbReference type="ARBA" id="ARBA00008954"/>
    </source>
</evidence>
<keyword evidence="3" id="KW-0032">Aminotransferase</keyword>
<dbReference type="Proteomes" id="UP000092565">
    <property type="component" value="Chromosome"/>
</dbReference>
<dbReference type="FunFam" id="3.40.640.10:FF:000014">
    <property type="entry name" value="Adenosylmethionine-8-amino-7-oxononanoate aminotransferase, probable"/>
    <property type="match status" value="1"/>
</dbReference>
<evidence type="ECO:0000313" key="8">
    <source>
        <dbReference type="Proteomes" id="UP000092565"/>
    </source>
</evidence>
<dbReference type="GO" id="GO:0030170">
    <property type="term" value="F:pyridoxal phosphate binding"/>
    <property type="evidence" value="ECO:0007669"/>
    <property type="project" value="InterPro"/>
</dbReference>
<dbReference type="PIRSF" id="PIRSF000521">
    <property type="entry name" value="Transaminase_4ab_Lys_Orn"/>
    <property type="match status" value="1"/>
</dbReference>
<dbReference type="Pfam" id="PF00202">
    <property type="entry name" value="Aminotran_3"/>
    <property type="match status" value="1"/>
</dbReference>
<dbReference type="InterPro" id="IPR015424">
    <property type="entry name" value="PyrdxlP-dep_Trfase"/>
</dbReference>
<protein>
    <submittedName>
        <fullName evidence="7">Uncharacterized protein</fullName>
    </submittedName>
</protein>
<evidence type="ECO:0000256" key="5">
    <source>
        <dbReference type="ARBA" id="ARBA00022898"/>
    </source>
</evidence>
<dbReference type="InterPro" id="IPR049704">
    <property type="entry name" value="Aminotrans_3_PPA_site"/>
</dbReference>
<proteinExistence type="inferred from homology"/>